<protein>
    <recommendedName>
        <fullName evidence="2">Molybdenum cofactor biosynthesis protein MoaE</fullName>
    </recommendedName>
</protein>
<dbReference type="Gene3D" id="3.90.1170.40">
    <property type="entry name" value="Molybdopterin biosynthesis MoaE subunit"/>
    <property type="match status" value="1"/>
</dbReference>
<dbReference type="GO" id="GO:0006777">
    <property type="term" value="P:Mo-molybdopterin cofactor biosynthetic process"/>
    <property type="evidence" value="ECO:0007669"/>
    <property type="project" value="InterPro"/>
</dbReference>
<evidence type="ECO:0008006" key="2">
    <source>
        <dbReference type="Google" id="ProtNLM"/>
    </source>
</evidence>
<proteinExistence type="predicted"/>
<dbReference type="Pfam" id="PF02391">
    <property type="entry name" value="MoaE"/>
    <property type="match status" value="1"/>
</dbReference>
<name>A0A3B1BP45_9ZZZZ</name>
<accession>A0A3B1BP45</accession>
<dbReference type="EMBL" id="UOFZ01000146">
    <property type="protein sequence ID" value="VAX13953.1"/>
    <property type="molecule type" value="Genomic_DNA"/>
</dbReference>
<dbReference type="InterPro" id="IPR003448">
    <property type="entry name" value="Mopterin_biosynth_MoaE"/>
</dbReference>
<feature type="non-terminal residue" evidence="1">
    <location>
        <position position="57"/>
    </location>
</feature>
<sequence>MSLIQFEDFDIAKETKRLLADKKGIGAVASFTGIARDFSGEKRVSKLEFEHYSGMAE</sequence>
<dbReference type="AlphaFoldDB" id="A0A3B1BP45"/>
<reference evidence="1" key="1">
    <citation type="submission" date="2018-06" db="EMBL/GenBank/DDBJ databases">
        <authorList>
            <person name="Zhirakovskaya E."/>
        </authorList>
    </citation>
    <scope>NUCLEOTIDE SEQUENCE</scope>
</reference>
<dbReference type="InterPro" id="IPR036563">
    <property type="entry name" value="MoaE_sf"/>
</dbReference>
<dbReference type="SUPFAM" id="SSF54690">
    <property type="entry name" value="Molybdopterin synthase subunit MoaE"/>
    <property type="match status" value="1"/>
</dbReference>
<evidence type="ECO:0000313" key="1">
    <source>
        <dbReference type="EMBL" id="VAX13953.1"/>
    </source>
</evidence>
<organism evidence="1">
    <name type="scientific">hydrothermal vent metagenome</name>
    <dbReference type="NCBI Taxonomy" id="652676"/>
    <lineage>
        <taxon>unclassified sequences</taxon>
        <taxon>metagenomes</taxon>
        <taxon>ecological metagenomes</taxon>
    </lineage>
</organism>
<gene>
    <name evidence="1" type="ORF">MNBD_GAMMA24-1190</name>
</gene>